<organism evidence="1">
    <name type="scientific">Dictyostelium citrinum</name>
    <name type="common">Slime mold</name>
    <dbReference type="NCBI Taxonomy" id="361072"/>
    <lineage>
        <taxon>Eukaryota</taxon>
        <taxon>Amoebozoa</taxon>
        <taxon>Evosea</taxon>
        <taxon>Eumycetozoa</taxon>
        <taxon>Dictyostelia</taxon>
        <taxon>Dictyosteliales</taxon>
        <taxon>Dictyosteliaceae</taxon>
        <taxon>Dictyostelium</taxon>
    </lineage>
</organism>
<reference evidence="1" key="2">
    <citation type="journal article" date="2008" name="Mol. Biol. Evol.">
        <title>Mitochondrial genome evolution in the social amoebae.</title>
        <authorList>
            <person name="Heidel A.J."/>
            <person name="Gloeckner G."/>
        </authorList>
    </citation>
    <scope>NUCLEOTIDE SEQUENCE</scope>
</reference>
<dbReference type="GeneID" id="9086851"/>
<keyword evidence="1" id="KW-0496">Mitochondrion</keyword>
<dbReference type="RefSeq" id="YP_003579822.1">
    <property type="nucleotide sequence ID" value="NC_007787.2"/>
</dbReference>
<evidence type="ECO:0000313" key="1">
    <source>
        <dbReference type="EMBL" id="ACD12714.1"/>
    </source>
</evidence>
<dbReference type="Gene3D" id="3.30.1440.10">
    <property type="match status" value="1"/>
</dbReference>
<keyword evidence="1" id="KW-0687">Ribonucleoprotein</keyword>
<proteinExistence type="predicted"/>
<dbReference type="GO" id="GO:0005840">
    <property type="term" value="C:ribosome"/>
    <property type="evidence" value="ECO:0007669"/>
    <property type="project" value="UniProtKB-KW"/>
</dbReference>
<gene>
    <name evidence="1" type="primary">rpl5</name>
</gene>
<protein>
    <submittedName>
        <fullName evidence="1">Ribosomal protein L5</fullName>
    </submittedName>
</protein>
<sequence length="187" mass="22074">MDILQTYKARILNKYLLNTFSSLHGNTVKTIAVDKVMVKMNYRKKKKEVYQLMELVSLFEQLTGEKPLIKINESTEKNNVVKLEDFQLSVRLQKQKALFFINALCYVGLGERKHFTLKESNNIDLEALTLNYRYKNLKIFRPLLVRKDMNLEAKVAIEIRYKPIGISKGILTKYKFYLLKKNEFKIK</sequence>
<reference evidence="1" key="1">
    <citation type="submission" date="2007-11" db="EMBL/GenBank/DDBJ databases">
        <authorList>
            <person name="Heidel A.J."/>
            <person name="Gloeckner G."/>
        </authorList>
    </citation>
    <scope>NUCLEOTIDE SEQUENCE</scope>
</reference>
<dbReference type="InterPro" id="IPR022803">
    <property type="entry name" value="Ribosomal_uL5_dom_sf"/>
</dbReference>
<dbReference type="AlphaFoldDB" id="B2VQ38"/>
<dbReference type="EMBL" id="DQ336395">
    <property type="protein sequence ID" value="ACD12714.1"/>
    <property type="molecule type" value="Genomic_DNA"/>
</dbReference>
<geneLocation type="mitochondrion" evidence="1"/>
<keyword evidence="1" id="KW-0689">Ribosomal protein</keyword>
<name>B2VQ38_DICCI</name>
<accession>B2VQ38</accession>